<dbReference type="RefSeq" id="WP_114797362.1">
    <property type="nucleotide sequence ID" value="NZ_QQZY01000010.1"/>
</dbReference>
<sequence length="70" mass="7032">MTVEVARDGSLVAAEDILFAFSGPFSGGCRDIPLREGESISWISPGGNLGAGASSIAIGDLASGFVTSRS</sequence>
<accession>A0A7M2YUG2</accession>
<dbReference type="Proteomes" id="UP000254134">
    <property type="component" value="Unassembled WGS sequence"/>
</dbReference>
<protein>
    <submittedName>
        <fullName evidence="1">Uncharacterized protein</fullName>
    </submittedName>
</protein>
<dbReference type="PROSITE" id="PS51257">
    <property type="entry name" value="PROKAR_LIPOPROTEIN"/>
    <property type="match status" value="1"/>
</dbReference>
<dbReference type="EMBL" id="QQZY01000010">
    <property type="protein sequence ID" value="RDI73380.1"/>
    <property type="molecule type" value="Genomic_DNA"/>
</dbReference>
<evidence type="ECO:0000313" key="2">
    <source>
        <dbReference type="Proteomes" id="UP000254134"/>
    </source>
</evidence>
<proteinExistence type="predicted"/>
<keyword evidence="2" id="KW-1185">Reference proteome</keyword>
<evidence type="ECO:0000313" key="1">
    <source>
        <dbReference type="EMBL" id="RDI73380.1"/>
    </source>
</evidence>
<organism evidence="1 2">
    <name type="scientific">Gaiella occulta</name>
    <dbReference type="NCBI Taxonomy" id="1002870"/>
    <lineage>
        <taxon>Bacteria</taxon>
        <taxon>Bacillati</taxon>
        <taxon>Actinomycetota</taxon>
        <taxon>Thermoleophilia</taxon>
        <taxon>Gaiellales</taxon>
        <taxon>Gaiellaceae</taxon>
        <taxon>Gaiella</taxon>
    </lineage>
</organism>
<comment type="caution">
    <text evidence="1">The sequence shown here is derived from an EMBL/GenBank/DDBJ whole genome shotgun (WGS) entry which is preliminary data.</text>
</comment>
<reference evidence="2" key="2">
    <citation type="journal article" date="2019" name="MicrobiologyOpen">
        <title>High-quality draft genome sequence of Gaiella occulta isolated from a 150 meter deep mineral water borehole and comparison with the genome sequences of other deep-branching lineages of the phylum Actinobacteria.</title>
        <authorList>
            <person name="Severino R."/>
            <person name="Froufe H.J.C."/>
            <person name="Barroso C."/>
            <person name="Albuquerque L."/>
            <person name="Lobo-da-Cunha A."/>
            <person name="da Costa M.S."/>
            <person name="Egas C."/>
        </authorList>
    </citation>
    <scope>NUCLEOTIDE SEQUENCE [LARGE SCALE GENOMIC DNA]</scope>
    <source>
        <strain evidence="2">F2-233</strain>
    </source>
</reference>
<name>A0A7M2YUG2_9ACTN</name>
<dbReference type="AlphaFoldDB" id="A0A7M2YUG2"/>
<gene>
    <name evidence="1" type="ORF">Gocc_2980</name>
</gene>
<reference evidence="1 2" key="1">
    <citation type="submission" date="2018-07" db="EMBL/GenBank/DDBJ databases">
        <title>High-quality-draft genome sequence of Gaiella occulta.</title>
        <authorList>
            <person name="Severino R."/>
            <person name="Froufe H.J.C."/>
            <person name="Rainey F.A."/>
            <person name="Barroso C."/>
            <person name="Albuquerque L."/>
            <person name="Lobo-Da-Cunha A."/>
            <person name="Da Costa M.S."/>
            <person name="Egas C."/>
        </authorList>
    </citation>
    <scope>NUCLEOTIDE SEQUENCE [LARGE SCALE GENOMIC DNA]</scope>
    <source>
        <strain evidence="1 2">F2-233</strain>
    </source>
</reference>